<gene>
    <name evidence="7" type="ORF">C2L97_04095</name>
</gene>
<protein>
    <submittedName>
        <fullName evidence="7">Type II toxin-antitoxin system HipA family toxin</fullName>
    </submittedName>
</protein>
<organism evidence="7">
    <name type="scientific">Ralstonia solanacearum</name>
    <name type="common">Pseudomonas solanacearum</name>
    <dbReference type="NCBI Taxonomy" id="305"/>
    <lineage>
        <taxon>Bacteria</taxon>
        <taxon>Pseudomonadati</taxon>
        <taxon>Pseudomonadota</taxon>
        <taxon>Betaproteobacteria</taxon>
        <taxon>Burkholderiales</taxon>
        <taxon>Burkholderiaceae</taxon>
        <taxon>Ralstonia</taxon>
        <taxon>Ralstonia solanacearum species complex</taxon>
    </lineage>
</organism>
<evidence type="ECO:0000256" key="2">
    <source>
        <dbReference type="ARBA" id="ARBA00022679"/>
    </source>
</evidence>
<evidence type="ECO:0000256" key="3">
    <source>
        <dbReference type="ARBA" id="ARBA00022777"/>
    </source>
</evidence>
<feature type="domain" description="HipA-like C-terminal" evidence="5">
    <location>
        <begin position="149"/>
        <end position="388"/>
    </location>
</feature>
<evidence type="ECO:0000256" key="1">
    <source>
        <dbReference type="ARBA" id="ARBA00010164"/>
    </source>
</evidence>
<evidence type="ECO:0000259" key="6">
    <source>
        <dbReference type="Pfam" id="PF13657"/>
    </source>
</evidence>
<evidence type="ECO:0000256" key="4">
    <source>
        <dbReference type="SAM" id="MobiDB-lite"/>
    </source>
</evidence>
<dbReference type="InterPro" id="IPR052028">
    <property type="entry name" value="HipA_Ser/Thr_kinase"/>
</dbReference>
<dbReference type="InterPro" id="IPR017508">
    <property type="entry name" value="HipA_N1"/>
</dbReference>
<keyword evidence="2" id="KW-0808">Transferase</keyword>
<keyword evidence="3" id="KW-0418">Kinase</keyword>
<feature type="compositionally biased region" description="Polar residues" evidence="4">
    <location>
        <begin position="488"/>
        <end position="498"/>
    </location>
</feature>
<feature type="region of interest" description="Disordered" evidence="4">
    <location>
        <begin position="470"/>
        <end position="498"/>
    </location>
</feature>
<dbReference type="GO" id="GO:0005829">
    <property type="term" value="C:cytosol"/>
    <property type="evidence" value="ECO:0007669"/>
    <property type="project" value="TreeGrafter"/>
</dbReference>
<comment type="similarity">
    <text evidence="1">Belongs to the HipA Ser/Thr kinase family.</text>
</comment>
<sequence length="498" mass="54828">MDNRALVAYINSDVIGELVEHNNIWSFQYSPTWLSHPACFALSPHLPLGPDAIVDGGTDRPIQSYFDNLLPEEGARILLAQDAGIRTPEDAFALLAHYGAESAGSLTLLPPGRAPDTDEMLVPLPDDVLDARIQALPRVPLSHDAPKKMSLAGAQHKLAVVLKEGALFEPSGHTPSTHILKPNHQSADDYPHTVINEWFVMTLAERAGLEVPAVSRRYAPSPVYLIERFDRTWQGGEWKRLHAIDGCQMLNLARIFKYTSWNLESLGKIVDACRASAIARVRMFEWLVFCLTVCNGDSHLKNLSVLVAADGLRLSPHYDLLSDGVYETAGYSSKGRWPGQTEFTASVAGIKRYAEFTRQHVLDVGQALGLAPRTAVRLLDALLGAIPAQADALLREVEQENAIMLRTRPELGATFAGELQCLRAIRHIVSRKWRSGWPDDKKPTPTRRLASACRCNACARTQLPLRGTSRRLRTASASVSSTLSESSQPMQASVTLWP</sequence>
<evidence type="ECO:0000259" key="5">
    <source>
        <dbReference type="Pfam" id="PF07804"/>
    </source>
</evidence>
<dbReference type="AlphaFoldDB" id="A0A809DYY2"/>
<name>A0A809DYY2_RALSL</name>
<feature type="domain" description="HipA N-terminal subdomain 1" evidence="6">
    <location>
        <begin position="8"/>
        <end position="108"/>
    </location>
</feature>
<accession>A0A809DYY2</accession>
<dbReference type="NCBIfam" id="TIGR03071">
    <property type="entry name" value="couple_hipA"/>
    <property type="match status" value="1"/>
</dbReference>
<reference evidence="7" key="1">
    <citation type="submission" date="2018-01" db="EMBL/GenBank/DDBJ databases">
        <title>Complete Genome Sequence of three strains from Ralstonia solanacearum ecotype Moko sequevar IIA-53 from Brazil.</title>
        <authorList>
            <person name="Silva J.R."/>
            <person name="Albuquerque G.M.R."/>
            <person name="Pais A.K.L."/>
            <person name="Silva A.M.F."/>
            <person name="Boiteux M.E.N.F."/>
            <person name="Souza E.B."/>
            <person name="Mariano R.L.R."/>
        </authorList>
    </citation>
    <scope>NUCLEOTIDE SEQUENCE [LARGE SCALE GENOMIC DNA]</scope>
    <source>
        <strain evidence="7">SFC</strain>
    </source>
</reference>
<proteinExistence type="inferred from homology"/>
<feature type="compositionally biased region" description="Low complexity" evidence="4">
    <location>
        <begin position="474"/>
        <end position="487"/>
    </location>
</feature>
<dbReference type="EMBL" id="CP026092">
    <property type="protein sequence ID" value="AYB55289.1"/>
    <property type="molecule type" value="Genomic_DNA"/>
</dbReference>
<dbReference type="InterPro" id="IPR012893">
    <property type="entry name" value="HipA-like_C"/>
</dbReference>
<evidence type="ECO:0000313" key="7">
    <source>
        <dbReference type="EMBL" id="AYB55289.1"/>
    </source>
</evidence>
<dbReference type="GO" id="GO:0004674">
    <property type="term" value="F:protein serine/threonine kinase activity"/>
    <property type="evidence" value="ECO:0007669"/>
    <property type="project" value="TreeGrafter"/>
</dbReference>
<dbReference type="PANTHER" id="PTHR37419">
    <property type="entry name" value="SERINE/THREONINE-PROTEIN KINASE TOXIN HIPA"/>
    <property type="match status" value="1"/>
</dbReference>
<dbReference type="PANTHER" id="PTHR37419:SF1">
    <property type="entry name" value="SERINE_THREONINE-PROTEIN KINASE TOXIN HIPA"/>
    <property type="match status" value="1"/>
</dbReference>
<dbReference type="Pfam" id="PF07804">
    <property type="entry name" value="HipA_C"/>
    <property type="match status" value="1"/>
</dbReference>
<dbReference type="Pfam" id="PF13657">
    <property type="entry name" value="Couple_hipA"/>
    <property type="match status" value="1"/>
</dbReference>